<proteinExistence type="predicted"/>
<evidence type="ECO:0000313" key="2">
    <source>
        <dbReference type="Proteomes" id="UP000321562"/>
    </source>
</evidence>
<accession>A0A5C6RRF2</accession>
<reference evidence="1 2" key="1">
    <citation type="submission" date="2019-08" db="EMBL/GenBank/DDBJ databases">
        <authorList>
            <person name="Ye J."/>
        </authorList>
    </citation>
    <scope>NUCLEOTIDE SEQUENCE [LARGE SCALE GENOMIC DNA]</scope>
    <source>
        <strain evidence="1 2">TK008</strain>
    </source>
</reference>
<sequence>MNNAERFIKVQQLVKAIYDTDSTDAVVVMGVILEEWRVGAPLVAFEDDEDEASSWAALATFEELRAYFIAAGRRLAKYPLGQKGTARLAQRMLAELAPEDRVAVLLELNDMDTAGRA</sequence>
<gene>
    <name evidence="1" type="ORF">FQV27_17710</name>
</gene>
<dbReference type="RefSeq" id="WP_147101109.1">
    <property type="nucleotide sequence ID" value="NZ_JBHUFH010000006.1"/>
</dbReference>
<organism evidence="1 2">
    <name type="scientific">Paracoccus aurantiacus</name>
    <dbReference type="NCBI Taxonomy" id="2599412"/>
    <lineage>
        <taxon>Bacteria</taxon>
        <taxon>Pseudomonadati</taxon>
        <taxon>Pseudomonadota</taxon>
        <taxon>Alphaproteobacteria</taxon>
        <taxon>Rhodobacterales</taxon>
        <taxon>Paracoccaceae</taxon>
        <taxon>Paracoccus</taxon>
    </lineage>
</organism>
<dbReference type="EMBL" id="VOPL01000012">
    <property type="protein sequence ID" value="TXB64534.1"/>
    <property type="molecule type" value="Genomic_DNA"/>
</dbReference>
<dbReference type="AlphaFoldDB" id="A0A5C6RRF2"/>
<evidence type="ECO:0000313" key="1">
    <source>
        <dbReference type="EMBL" id="TXB64534.1"/>
    </source>
</evidence>
<protein>
    <submittedName>
        <fullName evidence="1">Uncharacterized protein</fullName>
    </submittedName>
</protein>
<dbReference type="Proteomes" id="UP000321562">
    <property type="component" value="Unassembled WGS sequence"/>
</dbReference>
<keyword evidence="2" id="KW-1185">Reference proteome</keyword>
<dbReference type="OrthoDB" id="7770931at2"/>
<comment type="caution">
    <text evidence="1">The sequence shown here is derived from an EMBL/GenBank/DDBJ whole genome shotgun (WGS) entry which is preliminary data.</text>
</comment>
<name>A0A5C6RRF2_9RHOB</name>